<comment type="subcellular location">
    <subcellularLocation>
        <location evidence="1 7">Cell membrane</location>
        <topology evidence="1 7">Multi-pass membrane protein</topology>
    </subcellularLocation>
</comment>
<dbReference type="InterPro" id="IPR035906">
    <property type="entry name" value="MetI-like_sf"/>
</dbReference>
<keyword evidence="5 7" id="KW-1133">Transmembrane helix</keyword>
<keyword evidence="6 7" id="KW-0472">Membrane</keyword>
<dbReference type="InterPro" id="IPR000515">
    <property type="entry name" value="MetI-like"/>
</dbReference>
<dbReference type="Pfam" id="PF00528">
    <property type="entry name" value="BPD_transp_1"/>
    <property type="match status" value="1"/>
</dbReference>
<reference evidence="9 10" key="1">
    <citation type="submission" date="2023-09" db="EMBL/GenBank/DDBJ databases">
        <title>Xinfangfangia sedmenti sp. nov., isolated the sedment.</title>
        <authorList>
            <person name="Xu L."/>
        </authorList>
    </citation>
    <scope>NUCLEOTIDE SEQUENCE [LARGE SCALE GENOMIC DNA]</scope>
    <source>
        <strain evidence="9 10">LG-4</strain>
    </source>
</reference>
<keyword evidence="10" id="KW-1185">Reference proteome</keyword>
<feature type="transmembrane region" description="Helical" evidence="7">
    <location>
        <begin position="80"/>
        <end position="100"/>
    </location>
</feature>
<feature type="domain" description="ABC transmembrane type-1" evidence="8">
    <location>
        <begin position="73"/>
        <end position="255"/>
    </location>
</feature>
<dbReference type="PROSITE" id="PS50928">
    <property type="entry name" value="ABC_TM1"/>
    <property type="match status" value="1"/>
</dbReference>
<dbReference type="RefSeq" id="WP_310458311.1">
    <property type="nucleotide sequence ID" value="NZ_JAVKPH010000021.1"/>
</dbReference>
<sequence length="275" mass="28713">MRWPEITAAARDRLGRLGRFLWSGWAGLAGLCLLAALWQAGHEAYGDFILPAPLATVRAAGRLVADGPARALLLLTTERALQGFAACALMGGAAGIAAGYSPAALRLSRPILTVILGVPPIAWIVLAMIWFGATDRTVAVTILIAAAPIVFAGAVEGVATRDRGLDVMAQVFGAGPIRRFTHVAARQIAAHLLPALILALGTAFKVAVMAELLANAGGVGGALARARAMLDIAEALAWVCLAVIALIVVEYGLIRPVKGELERWREAAAPWGVKR</sequence>
<dbReference type="CDD" id="cd06261">
    <property type="entry name" value="TM_PBP2"/>
    <property type="match status" value="1"/>
</dbReference>
<accession>A0ABU1FBD1</accession>
<comment type="caution">
    <text evidence="9">The sequence shown here is derived from an EMBL/GenBank/DDBJ whole genome shotgun (WGS) entry which is preliminary data.</text>
</comment>
<feature type="transmembrane region" description="Helical" evidence="7">
    <location>
        <begin position="235"/>
        <end position="254"/>
    </location>
</feature>
<feature type="transmembrane region" description="Helical" evidence="7">
    <location>
        <begin position="188"/>
        <end position="208"/>
    </location>
</feature>
<dbReference type="Proteomes" id="UP001247754">
    <property type="component" value="Unassembled WGS sequence"/>
</dbReference>
<evidence type="ECO:0000256" key="4">
    <source>
        <dbReference type="ARBA" id="ARBA00022692"/>
    </source>
</evidence>
<feature type="transmembrane region" description="Helical" evidence="7">
    <location>
        <begin position="112"/>
        <end position="132"/>
    </location>
</feature>
<organism evidence="9 10">
    <name type="scientific">Ruixingdingia sedimenti</name>
    <dbReference type="NCBI Taxonomy" id="3073604"/>
    <lineage>
        <taxon>Bacteria</taxon>
        <taxon>Pseudomonadati</taxon>
        <taxon>Pseudomonadota</taxon>
        <taxon>Alphaproteobacteria</taxon>
        <taxon>Rhodobacterales</taxon>
        <taxon>Paracoccaceae</taxon>
        <taxon>Ruixingdingia</taxon>
    </lineage>
</organism>
<protein>
    <submittedName>
        <fullName evidence="9">ABC transporter permease subunit</fullName>
    </submittedName>
</protein>
<feature type="transmembrane region" description="Helical" evidence="7">
    <location>
        <begin position="138"/>
        <end position="159"/>
    </location>
</feature>
<evidence type="ECO:0000256" key="5">
    <source>
        <dbReference type="ARBA" id="ARBA00022989"/>
    </source>
</evidence>
<evidence type="ECO:0000256" key="7">
    <source>
        <dbReference type="RuleBase" id="RU363032"/>
    </source>
</evidence>
<feature type="transmembrane region" description="Helical" evidence="7">
    <location>
        <begin position="20"/>
        <end position="40"/>
    </location>
</feature>
<keyword evidence="2 7" id="KW-0813">Transport</keyword>
<keyword evidence="3" id="KW-1003">Cell membrane</keyword>
<dbReference type="PANTHER" id="PTHR30151:SF0">
    <property type="entry name" value="ABC TRANSPORTER PERMEASE PROTEIN MJ0413-RELATED"/>
    <property type="match status" value="1"/>
</dbReference>
<keyword evidence="4 7" id="KW-0812">Transmembrane</keyword>
<evidence type="ECO:0000256" key="1">
    <source>
        <dbReference type="ARBA" id="ARBA00004651"/>
    </source>
</evidence>
<evidence type="ECO:0000256" key="3">
    <source>
        <dbReference type="ARBA" id="ARBA00022475"/>
    </source>
</evidence>
<dbReference type="Gene3D" id="1.10.3720.10">
    <property type="entry name" value="MetI-like"/>
    <property type="match status" value="1"/>
</dbReference>
<dbReference type="SUPFAM" id="SSF161098">
    <property type="entry name" value="MetI-like"/>
    <property type="match status" value="1"/>
</dbReference>
<evidence type="ECO:0000256" key="6">
    <source>
        <dbReference type="ARBA" id="ARBA00023136"/>
    </source>
</evidence>
<dbReference type="PANTHER" id="PTHR30151">
    <property type="entry name" value="ALKANE SULFONATE ABC TRANSPORTER-RELATED, MEMBRANE SUBUNIT"/>
    <property type="match status" value="1"/>
</dbReference>
<evidence type="ECO:0000259" key="8">
    <source>
        <dbReference type="PROSITE" id="PS50928"/>
    </source>
</evidence>
<evidence type="ECO:0000256" key="2">
    <source>
        <dbReference type="ARBA" id="ARBA00022448"/>
    </source>
</evidence>
<proteinExistence type="inferred from homology"/>
<evidence type="ECO:0000313" key="9">
    <source>
        <dbReference type="EMBL" id="MDR5654142.1"/>
    </source>
</evidence>
<dbReference type="EMBL" id="JAVKPH010000021">
    <property type="protein sequence ID" value="MDR5654142.1"/>
    <property type="molecule type" value="Genomic_DNA"/>
</dbReference>
<comment type="similarity">
    <text evidence="7">Belongs to the binding-protein-dependent transport system permease family.</text>
</comment>
<gene>
    <name evidence="9" type="ORF">RGD00_16120</name>
</gene>
<name>A0ABU1FBD1_9RHOB</name>
<evidence type="ECO:0000313" key="10">
    <source>
        <dbReference type="Proteomes" id="UP001247754"/>
    </source>
</evidence>